<keyword evidence="1" id="KW-0732">Signal</keyword>
<evidence type="ECO:0000313" key="2">
    <source>
        <dbReference type="EMBL" id="MER2494379.1"/>
    </source>
</evidence>
<keyword evidence="3" id="KW-1185">Reference proteome</keyword>
<dbReference type="RefSeq" id="WP_350403418.1">
    <property type="nucleotide sequence ID" value="NZ_JBELOE010000296.1"/>
</dbReference>
<protein>
    <recommendedName>
        <fullName evidence="4">Cytochrome C</fullName>
    </recommendedName>
</protein>
<organism evidence="2 3">
    <name type="scientific">Catenovulum sediminis</name>
    <dbReference type="NCBI Taxonomy" id="1740262"/>
    <lineage>
        <taxon>Bacteria</taxon>
        <taxon>Pseudomonadati</taxon>
        <taxon>Pseudomonadota</taxon>
        <taxon>Gammaproteobacteria</taxon>
        <taxon>Alteromonadales</taxon>
        <taxon>Alteromonadaceae</taxon>
        <taxon>Catenovulum</taxon>
    </lineage>
</organism>
<comment type="caution">
    <text evidence="2">The sequence shown here is derived from an EMBL/GenBank/DDBJ whole genome shotgun (WGS) entry which is preliminary data.</text>
</comment>
<accession>A0ABV1RN50</accession>
<sequence>MKHIVQFLLAFVISFQFLVTGSAKASASEIDIDLMKFIEQTNDSLGSNLMMNNQADAIEDSEMLRELLLMVEEHFEVNSLNNQALKISNQAVFITNDLRASLYMNDVEKAKKIHVSLSENCQACHKIFE</sequence>
<proteinExistence type="predicted"/>
<gene>
    <name evidence="2" type="ORF">ABS311_21095</name>
</gene>
<evidence type="ECO:0008006" key="4">
    <source>
        <dbReference type="Google" id="ProtNLM"/>
    </source>
</evidence>
<feature type="signal peptide" evidence="1">
    <location>
        <begin position="1"/>
        <end position="25"/>
    </location>
</feature>
<dbReference type="EMBL" id="JBELOE010000296">
    <property type="protein sequence ID" value="MER2494379.1"/>
    <property type="molecule type" value="Genomic_DNA"/>
</dbReference>
<name>A0ABV1RN50_9ALTE</name>
<feature type="chain" id="PRO_5047536645" description="Cytochrome C" evidence="1">
    <location>
        <begin position="26"/>
        <end position="129"/>
    </location>
</feature>
<evidence type="ECO:0000313" key="3">
    <source>
        <dbReference type="Proteomes" id="UP001467690"/>
    </source>
</evidence>
<reference evidence="2 3" key="1">
    <citation type="submission" date="2024-06" db="EMBL/GenBank/DDBJ databases">
        <authorList>
            <person name="Chen R.Y."/>
        </authorList>
    </citation>
    <scope>NUCLEOTIDE SEQUENCE [LARGE SCALE GENOMIC DNA]</scope>
    <source>
        <strain evidence="2 3">D2</strain>
    </source>
</reference>
<dbReference type="Proteomes" id="UP001467690">
    <property type="component" value="Unassembled WGS sequence"/>
</dbReference>
<evidence type="ECO:0000256" key="1">
    <source>
        <dbReference type="SAM" id="SignalP"/>
    </source>
</evidence>